<accession>A0A0P1F8U7</accession>
<evidence type="ECO:0008006" key="3">
    <source>
        <dbReference type="Google" id="ProtNLM"/>
    </source>
</evidence>
<gene>
    <name evidence="1" type="ORF">SHM7688_00537</name>
</gene>
<dbReference type="EMBL" id="CYPW01000006">
    <property type="protein sequence ID" value="CUH51104.1"/>
    <property type="molecule type" value="Genomic_DNA"/>
</dbReference>
<dbReference type="InterPro" id="IPR029058">
    <property type="entry name" value="AB_hydrolase_fold"/>
</dbReference>
<dbReference type="Proteomes" id="UP000054823">
    <property type="component" value="Unassembled WGS sequence"/>
</dbReference>
<evidence type="ECO:0000313" key="1">
    <source>
        <dbReference type="EMBL" id="CUH51104.1"/>
    </source>
</evidence>
<proteinExistence type="predicted"/>
<reference evidence="1 2" key="1">
    <citation type="submission" date="2015-09" db="EMBL/GenBank/DDBJ databases">
        <authorList>
            <consortium name="Swine Surveillance"/>
        </authorList>
    </citation>
    <scope>NUCLEOTIDE SEQUENCE [LARGE SCALE GENOMIC DNA]</scope>
    <source>
        <strain evidence="1 2">CECT 7688</strain>
    </source>
</reference>
<dbReference type="SUPFAM" id="SSF53474">
    <property type="entry name" value="alpha/beta-Hydrolases"/>
    <property type="match status" value="1"/>
</dbReference>
<dbReference type="RefSeq" id="WP_058238469.1">
    <property type="nucleotide sequence ID" value="NZ_CYPW01000006.1"/>
</dbReference>
<name>A0A0P1F8U7_9RHOB</name>
<protein>
    <recommendedName>
        <fullName evidence="3">Phosphoadenosine phosphosulfate reductase</fullName>
    </recommendedName>
</protein>
<dbReference type="OrthoDB" id="1997677at2"/>
<sequence length="307" mass="34924">MADGDITTDAAPSQAEWKSNLKVIGAEQGFFEELGEQHSALYIKQGGTLIVTFENLDHVYEGGAERMPWGHGFVTSRGWSMLGLMAHDWTWYRDEAVFDFFDRLRADGFFEQFDKVVFYGASMGAYAAAVFSSAAPGATVICISPQATLDREVASWETRYRKAWRRDFNGRYGYAPDMLTAAKEVSIFYDPRMGTDAMHAALFRGDNIRKYRCRYMGHRIASLWILMGQLKPVIEKCVAGEMTADVFYTMMRTRREVTRYQKEMLRTVLDDGRPWLIANYCAAVLARRRGPNFRKALRAARAQLKGG</sequence>
<organism evidence="1 2">
    <name type="scientific">Shimia marina</name>
    <dbReference type="NCBI Taxonomy" id="321267"/>
    <lineage>
        <taxon>Bacteria</taxon>
        <taxon>Pseudomonadati</taxon>
        <taxon>Pseudomonadota</taxon>
        <taxon>Alphaproteobacteria</taxon>
        <taxon>Rhodobacterales</taxon>
        <taxon>Roseobacteraceae</taxon>
    </lineage>
</organism>
<evidence type="ECO:0000313" key="2">
    <source>
        <dbReference type="Proteomes" id="UP000054823"/>
    </source>
</evidence>
<dbReference type="STRING" id="321267.SHM7688_00537"/>
<dbReference type="Gene3D" id="3.40.50.1820">
    <property type="entry name" value="alpha/beta hydrolase"/>
    <property type="match status" value="1"/>
</dbReference>
<dbReference type="AlphaFoldDB" id="A0A0P1F8U7"/>
<keyword evidence="2" id="KW-1185">Reference proteome</keyword>